<protein>
    <submittedName>
        <fullName evidence="8">Hydroxyacid dehydrogenase</fullName>
    </submittedName>
</protein>
<dbReference type="GO" id="GO:0051287">
    <property type="term" value="F:NAD binding"/>
    <property type="evidence" value="ECO:0007669"/>
    <property type="project" value="InterPro"/>
</dbReference>
<dbReference type="InterPro" id="IPR006140">
    <property type="entry name" value="D-isomer_DH_NAD-bd"/>
</dbReference>
<evidence type="ECO:0000313" key="8">
    <source>
        <dbReference type="EMBL" id="RKN43008.1"/>
    </source>
</evidence>
<evidence type="ECO:0000259" key="6">
    <source>
        <dbReference type="Pfam" id="PF00389"/>
    </source>
</evidence>
<keyword evidence="2 4" id="KW-0560">Oxidoreductase</keyword>
<dbReference type="Gene3D" id="3.40.50.720">
    <property type="entry name" value="NAD(P)-binding Rossmann-like Domain"/>
    <property type="match status" value="2"/>
</dbReference>
<evidence type="ECO:0000256" key="3">
    <source>
        <dbReference type="ARBA" id="ARBA00023027"/>
    </source>
</evidence>
<evidence type="ECO:0000313" key="9">
    <source>
        <dbReference type="Proteomes" id="UP000272474"/>
    </source>
</evidence>
<dbReference type="GO" id="GO:0030267">
    <property type="term" value="F:glyoxylate reductase (NADPH) activity"/>
    <property type="evidence" value="ECO:0007669"/>
    <property type="project" value="TreeGrafter"/>
</dbReference>
<keyword evidence="3" id="KW-0520">NAD</keyword>
<gene>
    <name evidence="8" type="ORF">D7294_10850</name>
</gene>
<sequence length="369" mass="38624">MSSPSTTGPNGPTAHPTSATPLPSRPGAPSDAPAPGKPVAALAMSRGGARQLLNEAAVAAFAEATDLRYPPLLDDFGTEEARAILAEAEVLITGWGCPPVDAPVLAAAPRLRAIVHAAGTVRLHVTEACWERGILVSSAAAANALPVAEYTLAMILLANKRVLGISADYGRGRERRNWAAEGEVLGNYGRTVGILGASLIGRRVLELLRPFDLRPLLHDPFVSPEEAAALGAESVGLRELFERSDVVSLHVPLLPSTRGMVNRELLSAMRAGATLINTARGAVLDQDALAEFAAAGRVSAVLDVTEPEVLPPGHPLWDCENVLISPHIAGSVGNEVQRLAEYAAAEAARYAAGEPFAYPVLPSRRDLTA</sequence>
<dbReference type="EMBL" id="RBAL01000005">
    <property type="protein sequence ID" value="RKN43008.1"/>
    <property type="molecule type" value="Genomic_DNA"/>
</dbReference>
<feature type="region of interest" description="Disordered" evidence="5">
    <location>
        <begin position="1"/>
        <end position="39"/>
    </location>
</feature>
<dbReference type="GO" id="GO:0016618">
    <property type="term" value="F:hydroxypyruvate reductase [NAD(P)H] activity"/>
    <property type="evidence" value="ECO:0007669"/>
    <property type="project" value="TreeGrafter"/>
</dbReference>
<accession>A0A3A9Z403</accession>
<dbReference type="AlphaFoldDB" id="A0A3A9Z403"/>
<evidence type="ECO:0000256" key="2">
    <source>
        <dbReference type="ARBA" id="ARBA00023002"/>
    </source>
</evidence>
<dbReference type="InterPro" id="IPR036291">
    <property type="entry name" value="NAD(P)-bd_dom_sf"/>
</dbReference>
<evidence type="ECO:0000256" key="1">
    <source>
        <dbReference type="ARBA" id="ARBA00005854"/>
    </source>
</evidence>
<proteinExistence type="inferred from homology"/>
<comment type="similarity">
    <text evidence="1 4">Belongs to the D-isomer specific 2-hydroxyacid dehydrogenase family.</text>
</comment>
<name>A0A3A9Z403_9ACTN</name>
<reference evidence="8 9" key="1">
    <citation type="journal article" date="2014" name="Int. J. Syst. Evol. Microbiol.">
        <title>Streptomyces hoynatensis sp. nov., isolated from deep marine sediment.</title>
        <authorList>
            <person name="Veyisoglu A."/>
            <person name="Sahin N."/>
        </authorList>
    </citation>
    <scope>NUCLEOTIDE SEQUENCE [LARGE SCALE GENOMIC DNA]</scope>
    <source>
        <strain evidence="8 9">KCTC 29097</strain>
    </source>
</reference>
<evidence type="ECO:0000256" key="5">
    <source>
        <dbReference type="SAM" id="MobiDB-lite"/>
    </source>
</evidence>
<evidence type="ECO:0000256" key="4">
    <source>
        <dbReference type="RuleBase" id="RU003719"/>
    </source>
</evidence>
<dbReference type="Proteomes" id="UP000272474">
    <property type="component" value="Unassembled WGS sequence"/>
</dbReference>
<organism evidence="8 9">
    <name type="scientific">Streptomyces hoynatensis</name>
    <dbReference type="NCBI Taxonomy" id="1141874"/>
    <lineage>
        <taxon>Bacteria</taxon>
        <taxon>Bacillati</taxon>
        <taxon>Actinomycetota</taxon>
        <taxon>Actinomycetes</taxon>
        <taxon>Kitasatosporales</taxon>
        <taxon>Streptomycetaceae</taxon>
        <taxon>Streptomyces</taxon>
    </lineage>
</organism>
<dbReference type="InterPro" id="IPR029753">
    <property type="entry name" value="D-isomer_DH_CS"/>
</dbReference>
<dbReference type="OrthoDB" id="4324715at2"/>
<feature type="compositionally biased region" description="Polar residues" evidence="5">
    <location>
        <begin position="1"/>
        <end position="21"/>
    </location>
</feature>
<evidence type="ECO:0000259" key="7">
    <source>
        <dbReference type="Pfam" id="PF02826"/>
    </source>
</evidence>
<dbReference type="PANTHER" id="PTHR10996">
    <property type="entry name" value="2-HYDROXYACID DEHYDROGENASE-RELATED"/>
    <property type="match status" value="1"/>
</dbReference>
<dbReference type="Pfam" id="PF00389">
    <property type="entry name" value="2-Hacid_dh"/>
    <property type="match status" value="1"/>
</dbReference>
<dbReference type="PROSITE" id="PS00670">
    <property type="entry name" value="D_2_HYDROXYACID_DH_2"/>
    <property type="match status" value="1"/>
</dbReference>
<dbReference type="Pfam" id="PF02826">
    <property type="entry name" value="2-Hacid_dh_C"/>
    <property type="match status" value="1"/>
</dbReference>
<dbReference type="PANTHER" id="PTHR10996:SF178">
    <property type="entry name" value="2-HYDROXYACID DEHYDROGENASE YGL185C-RELATED"/>
    <property type="match status" value="1"/>
</dbReference>
<keyword evidence="9" id="KW-1185">Reference proteome</keyword>
<dbReference type="InterPro" id="IPR006139">
    <property type="entry name" value="D-isomer_2_OHA_DH_cat_dom"/>
</dbReference>
<dbReference type="SUPFAM" id="SSF52283">
    <property type="entry name" value="Formate/glycerate dehydrogenase catalytic domain-like"/>
    <property type="match status" value="1"/>
</dbReference>
<feature type="domain" description="D-isomer specific 2-hydroxyacid dehydrogenase catalytic" evidence="6">
    <location>
        <begin position="66"/>
        <end position="359"/>
    </location>
</feature>
<feature type="domain" description="D-isomer specific 2-hydroxyacid dehydrogenase NAD-binding" evidence="7">
    <location>
        <begin position="153"/>
        <end position="329"/>
    </location>
</feature>
<dbReference type="GO" id="GO:0005829">
    <property type="term" value="C:cytosol"/>
    <property type="evidence" value="ECO:0007669"/>
    <property type="project" value="TreeGrafter"/>
</dbReference>
<dbReference type="CDD" id="cd12167">
    <property type="entry name" value="2-Hacid_dh_8"/>
    <property type="match status" value="1"/>
</dbReference>
<dbReference type="SUPFAM" id="SSF51735">
    <property type="entry name" value="NAD(P)-binding Rossmann-fold domains"/>
    <property type="match status" value="1"/>
</dbReference>
<dbReference type="InterPro" id="IPR050223">
    <property type="entry name" value="D-isomer_2-hydroxyacid_DH"/>
</dbReference>
<comment type="caution">
    <text evidence="8">The sequence shown here is derived from an EMBL/GenBank/DDBJ whole genome shotgun (WGS) entry which is preliminary data.</text>
</comment>